<evidence type="ECO:0000259" key="2">
    <source>
        <dbReference type="Pfam" id="PF05183"/>
    </source>
</evidence>
<dbReference type="Pfam" id="PF05183">
    <property type="entry name" value="RdRP"/>
    <property type="match status" value="1"/>
</dbReference>
<dbReference type="InterPro" id="IPR007855">
    <property type="entry name" value="RDRP"/>
</dbReference>
<dbReference type="PANTHER" id="PTHR23079">
    <property type="entry name" value="RNA-DEPENDENT RNA POLYMERASE"/>
    <property type="match status" value="1"/>
</dbReference>
<dbReference type="GO" id="GO:0003723">
    <property type="term" value="F:RNA binding"/>
    <property type="evidence" value="ECO:0007669"/>
    <property type="project" value="UniProtKB-KW"/>
</dbReference>
<dbReference type="PANTHER" id="PTHR23079:SF1">
    <property type="entry name" value="RNA-DEPENDENT RNA POLYMERASE 1"/>
    <property type="match status" value="1"/>
</dbReference>
<dbReference type="InterPro" id="IPR057596">
    <property type="entry name" value="RDRP_core"/>
</dbReference>
<dbReference type="EC" id="2.7.7.48" evidence="1"/>
<dbReference type="GO" id="GO:0003968">
    <property type="term" value="F:RNA-directed RNA polymerase activity"/>
    <property type="evidence" value="ECO:0007669"/>
    <property type="project" value="UniProtKB-KW"/>
</dbReference>
<gene>
    <name evidence="5" type="ORF">TIFTF001_044067</name>
</gene>
<comment type="catalytic activity">
    <reaction evidence="1">
        <text>RNA(n) + a ribonucleoside 5'-triphosphate = RNA(n+1) + diphosphate</text>
        <dbReference type="Rhea" id="RHEA:21248"/>
        <dbReference type="Rhea" id="RHEA-COMP:14527"/>
        <dbReference type="Rhea" id="RHEA-COMP:17342"/>
        <dbReference type="ChEBI" id="CHEBI:33019"/>
        <dbReference type="ChEBI" id="CHEBI:61557"/>
        <dbReference type="ChEBI" id="CHEBI:140395"/>
        <dbReference type="EC" id="2.7.7.48"/>
    </reaction>
</comment>
<comment type="similarity">
    <text evidence="1">Belongs to the RdRP family.</text>
</comment>
<dbReference type="EMBL" id="BTGU01003116">
    <property type="protein sequence ID" value="GMN27024.1"/>
    <property type="molecule type" value="Genomic_DNA"/>
</dbReference>
<evidence type="ECO:0000313" key="6">
    <source>
        <dbReference type="Proteomes" id="UP001187192"/>
    </source>
</evidence>
<sequence length="920" mass="104634">MEKRLTHCVVGDTRKPQSGCSCNSVNPLAPTIASGRPTVSYPGSFWVVAGSCGLKWPSIDSENFSKFSGCRKPPLNLTRRHCCRRTAPLEPDLQEIRRPPWFPTTIHRRQAGFDETAVTLSAIKTAVAQTQRRHRKDRELTTVCRILVRHRRGFVPATDAILVTASLAISSMPPSPSHPGRRQDLVPASVVGERRGGEVAGGGYRQRWRLEISKTPHLITNQSDPNLPYLTYVSPRYKSELQYIPSGTGHNLIHENLAEAFVSSDKLKFSSMEKTIQLYGFSSVEDPDAVKRLLEEYAGDGTVCDVVFRDYTIRSRALAQVQFTDSESAEIIKFVADQRCLWFGNSYLQARDSSSEILCSMDDVTLRFGCSVSTEKFSVLWEKESVSVKFGEGLRTLYFYLSCDSVDYKLELSYESIWQIVLHRSRGKTSKFLLLQLLGAPRIFKKQVRDRGWERDVDFTPSRAIGRSSSLCLEIPSRLQLPNLRDGFVYYKEDEGQFSLQRGSCFSSCSELVPRVLPPRGINLPYKILFKINSLVQHGCLPAEALERKFFRLVDPTRFELGYIECALDKLYHLKECCYDPLTWLEKQYIKYARSGQIPQPPTIALDEGLVYVHRVQITPTKVYFCGPEINLSNRVLRNYPNDIDNFLRVSFVDEDLDNLFSQHLAPRNGERRTRLFDRVLSTLMNGLVIGEKRFEFLAFSSSQLREGSAWMFASRDGLTADDIRSWMGDFRHIKNVAKYAARLGQSFGSSRETLRVGRDDIEQIPDIEVETDGNYYCFSDGIGKISEDFAKQVAKKCGLNRFTPSAFQIRYGGYKGVVAVDPTSSMKLSLRKSMCKYKSMNKKLDVLAWSKYQPCFLNRQVITLLSTLGVQDHVFEKKQRVVLDRLDAMLTDSLRAQDELAMMFHGEMTNILKEMLQCG</sequence>
<name>A0AA88D4S2_FICCA</name>
<evidence type="ECO:0000259" key="4">
    <source>
        <dbReference type="Pfam" id="PF26252"/>
    </source>
</evidence>
<dbReference type="InterPro" id="IPR057590">
    <property type="entry name" value="PH_RDR1/2-like"/>
</dbReference>
<keyword evidence="1" id="KW-0808">Transferase</keyword>
<keyword evidence="1" id="KW-0694">RNA-binding</keyword>
<dbReference type="AlphaFoldDB" id="A0AA88D4S2"/>
<evidence type="ECO:0000259" key="3">
    <source>
        <dbReference type="Pfam" id="PF24823"/>
    </source>
</evidence>
<dbReference type="GO" id="GO:0030422">
    <property type="term" value="P:siRNA processing"/>
    <property type="evidence" value="ECO:0007669"/>
    <property type="project" value="TreeGrafter"/>
</dbReference>
<evidence type="ECO:0000313" key="5">
    <source>
        <dbReference type="EMBL" id="GMN27024.1"/>
    </source>
</evidence>
<keyword evidence="1" id="KW-0696">RNA-directed RNA polymerase</keyword>
<keyword evidence="6" id="KW-1185">Reference proteome</keyword>
<dbReference type="GO" id="GO:0031380">
    <property type="term" value="C:nuclear RNA-directed RNA polymerase complex"/>
    <property type="evidence" value="ECO:0007669"/>
    <property type="project" value="TreeGrafter"/>
</dbReference>
<proteinExistence type="inferred from homology"/>
<keyword evidence="1" id="KW-0548">Nucleotidyltransferase</keyword>
<dbReference type="Proteomes" id="UP001187192">
    <property type="component" value="Unassembled WGS sequence"/>
</dbReference>
<feature type="domain" description="RDR1/2-like PH-like" evidence="3">
    <location>
        <begin position="366"/>
        <end position="447"/>
    </location>
</feature>
<accession>A0AA88D4S2</accession>
<feature type="domain" description="RDR1/2-like PH-like" evidence="3">
    <location>
        <begin position="453"/>
        <end position="498"/>
    </location>
</feature>
<dbReference type="Pfam" id="PF26252">
    <property type="entry name" value="RdRP_helical"/>
    <property type="match status" value="1"/>
</dbReference>
<feature type="domain" description="RDRP helical" evidence="4">
    <location>
        <begin position="514"/>
        <end position="596"/>
    </location>
</feature>
<comment type="function">
    <text evidence="1">Probably involved in the RNA silencing pathway and required for the generation of small interfering RNAs (siRNAs).</text>
</comment>
<reference evidence="5" key="1">
    <citation type="submission" date="2023-07" db="EMBL/GenBank/DDBJ databases">
        <title>draft genome sequence of fig (Ficus carica).</title>
        <authorList>
            <person name="Takahashi T."/>
            <person name="Nishimura K."/>
        </authorList>
    </citation>
    <scope>NUCLEOTIDE SEQUENCE</scope>
</reference>
<protein>
    <recommendedName>
        <fullName evidence="1">RNA-dependent RNA polymerase</fullName>
        <ecNumber evidence="1">2.7.7.48</ecNumber>
    </recommendedName>
</protein>
<evidence type="ECO:0000256" key="1">
    <source>
        <dbReference type="RuleBase" id="RU363098"/>
    </source>
</evidence>
<feature type="domain" description="RDRP core" evidence="2">
    <location>
        <begin position="618"/>
        <end position="920"/>
    </location>
</feature>
<dbReference type="Pfam" id="PF24823">
    <property type="entry name" value="PH_RDR2"/>
    <property type="match status" value="2"/>
</dbReference>
<keyword evidence="1" id="KW-0943">RNA-mediated gene silencing</keyword>
<dbReference type="InterPro" id="IPR058751">
    <property type="entry name" value="RDRP_helical"/>
</dbReference>
<comment type="caution">
    <text evidence="5">The sequence shown here is derived from an EMBL/GenBank/DDBJ whole genome shotgun (WGS) entry which is preliminary data.</text>
</comment>
<organism evidence="5 6">
    <name type="scientific">Ficus carica</name>
    <name type="common">Common fig</name>
    <dbReference type="NCBI Taxonomy" id="3494"/>
    <lineage>
        <taxon>Eukaryota</taxon>
        <taxon>Viridiplantae</taxon>
        <taxon>Streptophyta</taxon>
        <taxon>Embryophyta</taxon>
        <taxon>Tracheophyta</taxon>
        <taxon>Spermatophyta</taxon>
        <taxon>Magnoliopsida</taxon>
        <taxon>eudicotyledons</taxon>
        <taxon>Gunneridae</taxon>
        <taxon>Pentapetalae</taxon>
        <taxon>rosids</taxon>
        <taxon>fabids</taxon>
        <taxon>Rosales</taxon>
        <taxon>Moraceae</taxon>
        <taxon>Ficeae</taxon>
        <taxon>Ficus</taxon>
    </lineage>
</organism>